<sequence>MEDLFKQLTANLAVGVEAGAGLIIGFAAVEATFKAFVLFFVRRRLPDAVKEEIRLRFGRWLSLALEFELAADILRTAIAPTWTEIGQLGAIVVLRTVLNFFLQMEIDKAATRNYVQFK</sequence>
<proteinExistence type="predicted"/>
<feature type="transmembrane region" description="Helical" evidence="1">
    <location>
        <begin position="20"/>
        <end position="41"/>
    </location>
</feature>
<keyword evidence="1" id="KW-0472">Membrane</keyword>
<dbReference type="Proteomes" id="UP000031532">
    <property type="component" value="Unassembled WGS sequence"/>
</dbReference>
<keyword evidence="3" id="KW-1185">Reference proteome</keyword>
<dbReference type="Pfam" id="PF07784">
    <property type="entry name" value="DUF1622"/>
    <property type="match status" value="1"/>
</dbReference>
<dbReference type="PANTHER" id="PTHR38468">
    <property type="entry name" value="SLL0939 PROTEIN"/>
    <property type="match status" value="1"/>
</dbReference>
<dbReference type="PANTHER" id="PTHR38468:SF1">
    <property type="entry name" value="SLL0939 PROTEIN"/>
    <property type="match status" value="1"/>
</dbReference>
<organism evidence="2 3">
    <name type="scientific">Scytonema millei VB511283</name>
    <dbReference type="NCBI Taxonomy" id="1245923"/>
    <lineage>
        <taxon>Bacteria</taxon>
        <taxon>Bacillati</taxon>
        <taxon>Cyanobacteriota</taxon>
        <taxon>Cyanophyceae</taxon>
        <taxon>Nostocales</taxon>
        <taxon>Scytonemataceae</taxon>
        <taxon>Scytonema</taxon>
    </lineage>
</organism>
<evidence type="ECO:0000256" key="1">
    <source>
        <dbReference type="SAM" id="Phobius"/>
    </source>
</evidence>
<name>A0A9X5E2T2_9CYAN</name>
<reference evidence="2 3" key="1">
    <citation type="journal article" date="2015" name="Genome Announc.">
        <title>Draft Genome Sequence of the Terrestrial Cyanobacterium Scytonema millei VB511283, Isolated from Eastern India.</title>
        <authorList>
            <person name="Sen D."/>
            <person name="Chandrababunaidu M.M."/>
            <person name="Singh D."/>
            <person name="Sanghi N."/>
            <person name="Ghorai A."/>
            <person name="Mishra G.P."/>
            <person name="Madduluri M."/>
            <person name="Adhikary S.P."/>
            <person name="Tripathy S."/>
        </authorList>
    </citation>
    <scope>NUCLEOTIDE SEQUENCE [LARGE SCALE GENOMIC DNA]</scope>
    <source>
        <strain evidence="2 3">VB511283</strain>
    </source>
</reference>
<protein>
    <submittedName>
        <fullName evidence="2">DUF1622 domain-containing protein</fullName>
    </submittedName>
</protein>
<dbReference type="OrthoDB" id="9812897at2"/>
<accession>A0A9X5E2T2</accession>
<dbReference type="EMBL" id="JTJC03000001">
    <property type="protein sequence ID" value="NHC34220.1"/>
    <property type="molecule type" value="Genomic_DNA"/>
</dbReference>
<gene>
    <name evidence="2" type="ORF">QH73_0006015</name>
</gene>
<comment type="caution">
    <text evidence="2">The sequence shown here is derived from an EMBL/GenBank/DDBJ whole genome shotgun (WGS) entry which is preliminary data.</text>
</comment>
<keyword evidence="1" id="KW-0812">Transmembrane</keyword>
<evidence type="ECO:0000313" key="2">
    <source>
        <dbReference type="EMBL" id="NHC34220.1"/>
    </source>
</evidence>
<dbReference type="AlphaFoldDB" id="A0A9X5E2T2"/>
<dbReference type="InterPro" id="IPR012427">
    <property type="entry name" value="DUF1622"/>
</dbReference>
<dbReference type="RefSeq" id="WP_039715610.1">
    <property type="nucleotide sequence ID" value="NZ_JTJC03000001.1"/>
</dbReference>
<keyword evidence="1" id="KW-1133">Transmembrane helix</keyword>
<evidence type="ECO:0000313" key="3">
    <source>
        <dbReference type="Proteomes" id="UP000031532"/>
    </source>
</evidence>